<dbReference type="GO" id="GO:0008236">
    <property type="term" value="F:serine-type peptidase activity"/>
    <property type="evidence" value="ECO:0007669"/>
    <property type="project" value="InterPro"/>
</dbReference>
<keyword evidence="1" id="KW-0732">Signal</keyword>
<dbReference type="InterPro" id="IPR002469">
    <property type="entry name" value="Peptidase_S9B_N"/>
</dbReference>
<name>A0A225E4E9_9BACT</name>
<comment type="caution">
    <text evidence="4">The sequence shown here is derived from an EMBL/GenBank/DDBJ whole genome shotgun (WGS) entry which is preliminary data.</text>
</comment>
<organism evidence="4 5">
    <name type="scientific">Fimbriiglobus ruber</name>
    <dbReference type="NCBI Taxonomy" id="1908690"/>
    <lineage>
        <taxon>Bacteria</taxon>
        <taxon>Pseudomonadati</taxon>
        <taxon>Planctomycetota</taxon>
        <taxon>Planctomycetia</taxon>
        <taxon>Gemmatales</taxon>
        <taxon>Gemmataceae</taxon>
        <taxon>Fimbriiglobus</taxon>
    </lineage>
</organism>
<gene>
    <name evidence="4" type="ORF">FRUB_03164</name>
</gene>
<dbReference type="InterPro" id="IPR050278">
    <property type="entry name" value="Serine_Prot_S9B/DPPIV"/>
</dbReference>
<evidence type="ECO:0000259" key="3">
    <source>
        <dbReference type="Pfam" id="PF00930"/>
    </source>
</evidence>
<dbReference type="Pfam" id="PF00326">
    <property type="entry name" value="Peptidase_S9"/>
    <property type="match status" value="1"/>
</dbReference>
<keyword evidence="5" id="KW-1185">Reference proteome</keyword>
<accession>A0A225E4E9</accession>
<evidence type="ECO:0000313" key="5">
    <source>
        <dbReference type="Proteomes" id="UP000214646"/>
    </source>
</evidence>
<dbReference type="Gene3D" id="3.40.50.1820">
    <property type="entry name" value="alpha/beta hydrolase"/>
    <property type="match status" value="1"/>
</dbReference>
<feature type="domain" description="Peptidase S9 prolyl oligopeptidase catalytic" evidence="2">
    <location>
        <begin position="548"/>
        <end position="742"/>
    </location>
</feature>
<dbReference type="EMBL" id="NIDE01000004">
    <property type="protein sequence ID" value="OWK43565.1"/>
    <property type="molecule type" value="Genomic_DNA"/>
</dbReference>
<dbReference type="Pfam" id="PF00930">
    <property type="entry name" value="DPPIV_N"/>
    <property type="match status" value="1"/>
</dbReference>
<dbReference type="OrthoDB" id="108903at2"/>
<dbReference type="Proteomes" id="UP000214646">
    <property type="component" value="Unassembled WGS sequence"/>
</dbReference>
<evidence type="ECO:0000256" key="1">
    <source>
        <dbReference type="SAM" id="SignalP"/>
    </source>
</evidence>
<sequence length="749" mass="83397">MCRRAFLLLLLVTAPAAAQAPVVDPTRLTLDRIFTSGDFRADTVPTVKWLDGGAYLALQPSKVHKGASDLVRVDATGKSEVLIAAEKLIPPNAKEPLTIQGYDLSKDLDVVLIYTNSVKVWRQNTRGDYWTIRRSTGKLARLGGDAKPSTLMFAKLSPDGAHVGYVHANNLFVEPVDGGASTKLTNDGTDEVINGTFDWVYEEEFYCRDGWRWSPDGKQIAYWQLDTRGVKAFTLIDNTTGTYPILKTFAYPKTGERNSACRVGVIAVAGGETKWIDVPGDTRTDFYIPRMEWAGNPRELILRRVNRLQNEVDVMLADANTGKVKTILSERDGAWVDVHDDAGEWVEKENAFTWISDRDGWRHLYLASRDGSTVRRVTRGEFDVIRALRVDEKAGMVDYLASPENPTQHYLYRSPLDGSGSPERLTPADQPGWHDYQISSDGAFAVHTYSAFGKPPRVEIVSLPGHKVVRTLAANDKFREAVDKLAKTPVEFFHADVAGGVKQDGWLMKPTNFDPAKKYPLVFHVYGEPAGQLVTDRWGGNNYLWHLMLTQQGYAVACVDNRGTPCPRGRDWRKAAYRKVGTLASEDQAAAARELLKRPYLDAARVGVWGWSGGGSMTLNLLFRHPELYHAGMAVAPVPDMRLYDTIYQERYMGLPKDNAEDYKNGSPITHAAGLKGSLLIVHGTGDDNVHYQGVEKLTDKLVELNKPFSLMAYPNRSHSINEGKNTTRHLYGLLTRYLNESLPAGPKP</sequence>
<evidence type="ECO:0000313" key="4">
    <source>
        <dbReference type="EMBL" id="OWK43565.1"/>
    </source>
</evidence>
<dbReference type="PANTHER" id="PTHR11731">
    <property type="entry name" value="PROTEASE FAMILY S9B,C DIPEPTIDYL-PEPTIDASE IV-RELATED"/>
    <property type="match status" value="1"/>
</dbReference>
<dbReference type="Gene3D" id="2.140.10.30">
    <property type="entry name" value="Dipeptidylpeptidase IV, N-terminal domain"/>
    <property type="match status" value="1"/>
</dbReference>
<reference evidence="5" key="1">
    <citation type="submission" date="2017-06" db="EMBL/GenBank/DDBJ databases">
        <title>Genome analysis of Fimbriiglobus ruber SP5, the first member of the order Planctomycetales with confirmed chitinolytic capability.</title>
        <authorList>
            <person name="Ravin N.V."/>
            <person name="Rakitin A.L."/>
            <person name="Ivanova A.A."/>
            <person name="Beletsky A.V."/>
            <person name="Kulichevskaya I.S."/>
            <person name="Mardanov A.V."/>
            <person name="Dedysh S.N."/>
        </authorList>
    </citation>
    <scope>NUCLEOTIDE SEQUENCE [LARGE SCALE GENOMIC DNA]</scope>
    <source>
        <strain evidence="5">SP5</strain>
    </source>
</reference>
<feature type="domain" description="Dipeptidylpeptidase IV N-terminal" evidence="3">
    <location>
        <begin position="105"/>
        <end position="456"/>
    </location>
</feature>
<proteinExistence type="predicted"/>
<dbReference type="SUPFAM" id="SSF53474">
    <property type="entry name" value="alpha/beta-Hydrolases"/>
    <property type="match status" value="1"/>
</dbReference>
<protein>
    <submittedName>
        <fullName evidence="4">Dipeptidyl peptidase IV</fullName>
    </submittedName>
</protein>
<dbReference type="SUPFAM" id="SSF82171">
    <property type="entry name" value="DPP6 N-terminal domain-like"/>
    <property type="match status" value="1"/>
</dbReference>
<feature type="signal peptide" evidence="1">
    <location>
        <begin position="1"/>
        <end position="20"/>
    </location>
</feature>
<dbReference type="AlphaFoldDB" id="A0A225E4E9"/>
<dbReference type="PANTHER" id="PTHR11731:SF193">
    <property type="entry name" value="DIPEPTIDYL PEPTIDASE 9"/>
    <property type="match status" value="1"/>
</dbReference>
<dbReference type="GO" id="GO:0006508">
    <property type="term" value="P:proteolysis"/>
    <property type="evidence" value="ECO:0007669"/>
    <property type="project" value="InterPro"/>
</dbReference>
<dbReference type="GO" id="GO:0008239">
    <property type="term" value="F:dipeptidyl-peptidase activity"/>
    <property type="evidence" value="ECO:0007669"/>
    <property type="project" value="TreeGrafter"/>
</dbReference>
<dbReference type="RefSeq" id="WP_088254385.1">
    <property type="nucleotide sequence ID" value="NZ_NIDE01000004.1"/>
</dbReference>
<evidence type="ECO:0000259" key="2">
    <source>
        <dbReference type="Pfam" id="PF00326"/>
    </source>
</evidence>
<feature type="chain" id="PRO_5013302255" evidence="1">
    <location>
        <begin position="21"/>
        <end position="749"/>
    </location>
</feature>
<dbReference type="InterPro" id="IPR029058">
    <property type="entry name" value="AB_hydrolase_fold"/>
</dbReference>
<dbReference type="InterPro" id="IPR001375">
    <property type="entry name" value="Peptidase_S9_cat"/>
</dbReference>